<keyword evidence="2" id="KW-1185">Reference proteome</keyword>
<gene>
    <name evidence="1" type="ORF">SAMN05660313_02908</name>
</gene>
<evidence type="ECO:0000313" key="2">
    <source>
        <dbReference type="Proteomes" id="UP000183257"/>
    </source>
</evidence>
<name>A0A1K1QQK2_9FLAO</name>
<evidence type="ECO:0000313" key="1">
    <source>
        <dbReference type="EMBL" id="SFW62207.1"/>
    </source>
</evidence>
<dbReference type="AlphaFoldDB" id="A0A1K1QQK2"/>
<dbReference type="STRING" id="76595.SAMN05660313_02908"/>
<dbReference type="Proteomes" id="UP000183257">
    <property type="component" value="Unassembled WGS sequence"/>
</dbReference>
<organism evidence="1 2">
    <name type="scientific">Cellulophaga fucicola</name>
    <dbReference type="NCBI Taxonomy" id="76595"/>
    <lineage>
        <taxon>Bacteria</taxon>
        <taxon>Pseudomonadati</taxon>
        <taxon>Bacteroidota</taxon>
        <taxon>Flavobacteriia</taxon>
        <taxon>Flavobacteriales</taxon>
        <taxon>Flavobacteriaceae</taxon>
        <taxon>Cellulophaga</taxon>
    </lineage>
</organism>
<dbReference type="EMBL" id="FPIY01000004">
    <property type="protein sequence ID" value="SFW62207.1"/>
    <property type="molecule type" value="Genomic_DNA"/>
</dbReference>
<proteinExistence type="predicted"/>
<protein>
    <submittedName>
        <fullName evidence="1">Uncharacterized protein</fullName>
    </submittedName>
</protein>
<accession>A0A1K1QQK2</accession>
<sequence length="140" mass="16589">MGCGVKIENFDDSENVIYVLKPVIGSQLKHQVNKLDYNFKEKTGPIEIETRFNTKFVYRYNTRDSIVISSAKSEFYLEILKSGTFENTFTLQKMINKSYVSSLNEQSLLFNAVKIRAWTYYKETKESSFWNHSEKTRYYR</sequence>
<reference evidence="2" key="1">
    <citation type="submission" date="2016-11" db="EMBL/GenBank/DDBJ databases">
        <authorList>
            <person name="Varghese N."/>
            <person name="Submissions S."/>
        </authorList>
    </citation>
    <scope>NUCLEOTIDE SEQUENCE [LARGE SCALE GENOMIC DNA]</scope>
    <source>
        <strain evidence="2">DSM 24786</strain>
    </source>
</reference>